<feature type="transmembrane region" description="Helical" evidence="1">
    <location>
        <begin position="95"/>
        <end position="113"/>
    </location>
</feature>
<dbReference type="EMBL" id="JBHSQI010000003">
    <property type="protein sequence ID" value="MFC6153510.1"/>
    <property type="molecule type" value="Genomic_DNA"/>
</dbReference>
<name>A0ABW1QYV4_9ACTN</name>
<dbReference type="RefSeq" id="WP_239022098.1">
    <property type="nucleotide sequence ID" value="NZ_CP034929.1"/>
</dbReference>
<evidence type="ECO:0000256" key="1">
    <source>
        <dbReference type="SAM" id="Phobius"/>
    </source>
</evidence>
<feature type="transmembrane region" description="Helical" evidence="1">
    <location>
        <begin position="379"/>
        <end position="401"/>
    </location>
</feature>
<dbReference type="SUPFAM" id="SSF103473">
    <property type="entry name" value="MFS general substrate transporter"/>
    <property type="match status" value="1"/>
</dbReference>
<dbReference type="PANTHER" id="PTHR23523">
    <property type="match status" value="1"/>
</dbReference>
<dbReference type="PANTHER" id="PTHR23523:SF2">
    <property type="entry name" value="2-NITROIMIDAZOLE TRANSPORTER"/>
    <property type="match status" value="1"/>
</dbReference>
<dbReference type="Gene3D" id="1.20.1250.20">
    <property type="entry name" value="MFS general substrate transporter like domains"/>
    <property type="match status" value="1"/>
</dbReference>
<dbReference type="InterPro" id="IPR011701">
    <property type="entry name" value="MFS"/>
</dbReference>
<feature type="transmembrane region" description="Helical" evidence="1">
    <location>
        <begin position="261"/>
        <end position="280"/>
    </location>
</feature>
<feature type="transmembrane region" description="Helical" evidence="1">
    <location>
        <begin position="292"/>
        <end position="311"/>
    </location>
</feature>
<protein>
    <submittedName>
        <fullName evidence="2">MFS transporter</fullName>
    </submittedName>
</protein>
<evidence type="ECO:0000313" key="3">
    <source>
        <dbReference type="Proteomes" id="UP001596098"/>
    </source>
</evidence>
<evidence type="ECO:0000313" key="2">
    <source>
        <dbReference type="EMBL" id="MFC6153510.1"/>
    </source>
</evidence>
<feature type="transmembrane region" description="Helical" evidence="1">
    <location>
        <begin position="349"/>
        <end position="373"/>
    </location>
</feature>
<feature type="transmembrane region" description="Helical" evidence="1">
    <location>
        <begin position="21"/>
        <end position="40"/>
    </location>
</feature>
<feature type="transmembrane region" description="Helical" evidence="1">
    <location>
        <begin position="149"/>
        <end position="171"/>
    </location>
</feature>
<keyword evidence="3" id="KW-1185">Reference proteome</keyword>
<feature type="transmembrane region" description="Helical" evidence="1">
    <location>
        <begin position="317"/>
        <end position="337"/>
    </location>
</feature>
<comment type="caution">
    <text evidence="2">The sequence shown here is derived from an EMBL/GenBank/DDBJ whole genome shotgun (WGS) entry which is preliminary data.</text>
</comment>
<reference evidence="3" key="1">
    <citation type="journal article" date="2019" name="Int. J. Syst. Evol. Microbiol.">
        <title>The Global Catalogue of Microorganisms (GCM) 10K type strain sequencing project: providing services to taxonomists for standard genome sequencing and annotation.</title>
        <authorList>
            <consortium name="The Broad Institute Genomics Platform"/>
            <consortium name="The Broad Institute Genome Sequencing Center for Infectious Disease"/>
            <person name="Wu L."/>
            <person name="Ma J."/>
        </authorList>
    </citation>
    <scope>NUCLEOTIDE SEQUENCE [LARGE SCALE GENOMIC DNA]</scope>
    <source>
        <strain evidence="3">DFY28</strain>
    </source>
</reference>
<keyword evidence="1" id="KW-0472">Membrane</keyword>
<dbReference type="InterPro" id="IPR052524">
    <property type="entry name" value="MFS_Cyanate_Porter"/>
</dbReference>
<feature type="transmembrane region" description="Helical" evidence="1">
    <location>
        <begin position="183"/>
        <end position="204"/>
    </location>
</feature>
<feature type="transmembrane region" description="Helical" evidence="1">
    <location>
        <begin position="225"/>
        <end position="249"/>
    </location>
</feature>
<keyword evidence="1" id="KW-1133">Transmembrane helix</keyword>
<dbReference type="InterPro" id="IPR036259">
    <property type="entry name" value="MFS_trans_sf"/>
</dbReference>
<accession>A0ABW1QYV4</accession>
<feature type="transmembrane region" description="Helical" evidence="1">
    <location>
        <begin position="119"/>
        <end position="137"/>
    </location>
</feature>
<dbReference type="PROSITE" id="PS51257">
    <property type="entry name" value="PROKAR_LIPOPROTEIN"/>
    <property type="match status" value="1"/>
</dbReference>
<keyword evidence="1" id="KW-0812">Transmembrane</keyword>
<dbReference type="Proteomes" id="UP001596098">
    <property type="component" value="Unassembled WGS sequence"/>
</dbReference>
<feature type="transmembrane region" description="Helical" evidence="1">
    <location>
        <begin position="60"/>
        <end position="83"/>
    </location>
</feature>
<gene>
    <name evidence="2" type="ORF">ACFPWU_07505</name>
</gene>
<organism evidence="2 3">
    <name type="scientific">Nocardioides yefusunii</name>
    <dbReference type="NCBI Taxonomy" id="2500546"/>
    <lineage>
        <taxon>Bacteria</taxon>
        <taxon>Bacillati</taxon>
        <taxon>Actinomycetota</taxon>
        <taxon>Actinomycetes</taxon>
        <taxon>Propionibacteriales</taxon>
        <taxon>Nocardioidaceae</taxon>
        <taxon>Nocardioides</taxon>
    </lineage>
</organism>
<sequence length="413" mass="43001">MSSPRNSPTPPTSTPSSATTPTGLPVWLVLACLVLLAFNLRPAATSVGPVLEEVRAGLSLSPTTTSILTSLPVFAFAVVGGLAPWIARVVGLHRVSLFALVAVVIGLGARATTDSGTLFLLWTALAVSGMACANVLAPSLVKLHFPDRIGFATSCYTTAMATGLTLAFTATVPVAEAAGTWRWGLGAWALVAAVAVVPWIALVVRDRKPAAAERTITFGQVARTPLGWALAGFFGVQSAIAYSMFGWFAQMWRDTGYSATYAGVLVGLIAAAGIPCSLVLPTLLARVKDQRVLMMGVIACYPIAFAGLLALPGQYGVLWALLLGVGGTTFPLILVLVSMRARTAPGTAALSGFTQSVGYLIATPGPLVLGLIHNHAGGWVAPIWFLLGLLVPLVALALYVGRPAYLEDQVRTR</sequence>
<proteinExistence type="predicted"/>
<dbReference type="Pfam" id="PF07690">
    <property type="entry name" value="MFS_1"/>
    <property type="match status" value="1"/>
</dbReference>